<dbReference type="GeneID" id="28849915"/>
<proteinExistence type="predicted"/>
<reference evidence="1 2" key="1">
    <citation type="journal article" date="2016" name="PLoS Pathog.">
        <title>Biosynthesis of antibiotic leucinostatins in bio-control fungus Purpureocillium lilacinum and their inhibition on phytophthora revealed by genome mining.</title>
        <authorList>
            <person name="Wang G."/>
            <person name="Liu Z."/>
            <person name="Lin R."/>
            <person name="Li E."/>
            <person name="Mao Z."/>
            <person name="Ling J."/>
            <person name="Yang Y."/>
            <person name="Yin W.B."/>
            <person name="Xie B."/>
        </authorList>
    </citation>
    <scope>NUCLEOTIDE SEQUENCE [LARGE SCALE GENOMIC DNA]</scope>
    <source>
        <strain evidence="1">170</strain>
    </source>
</reference>
<sequence length="182" mass="20282">MLSTWQYKAMIFVAGNPCKNDMWCLGRGWMADAELTLPTMYNVASWCDEAWLAERLTAGLKSEYLPIAIMSTRRDRCSPSRSHSPSNQASIMSRIFPLRGFKTSALKFTPNSMSAPGRSVGACVRGSLKSSHYLHRHSKTTTHAKSWRRGDTKRLGGLFPVSRLSSSEIGMRFPPTQLCCGT</sequence>
<dbReference type="EMBL" id="LSBJ02000007">
    <property type="protein sequence ID" value="OAQ62389.2"/>
    <property type="molecule type" value="Genomic_DNA"/>
</dbReference>
<accession>A0A179FBA6</accession>
<organism evidence="1 2">
    <name type="scientific">Pochonia chlamydosporia 170</name>
    <dbReference type="NCBI Taxonomy" id="1380566"/>
    <lineage>
        <taxon>Eukaryota</taxon>
        <taxon>Fungi</taxon>
        <taxon>Dikarya</taxon>
        <taxon>Ascomycota</taxon>
        <taxon>Pezizomycotina</taxon>
        <taxon>Sordariomycetes</taxon>
        <taxon>Hypocreomycetidae</taxon>
        <taxon>Hypocreales</taxon>
        <taxon>Clavicipitaceae</taxon>
        <taxon>Pochonia</taxon>
    </lineage>
</organism>
<protein>
    <submittedName>
        <fullName evidence="1">Uncharacterized protein</fullName>
    </submittedName>
</protein>
<gene>
    <name evidence="1" type="ORF">VFPPC_06983</name>
</gene>
<dbReference type="KEGG" id="pchm:VFPPC_06983"/>
<dbReference type="Proteomes" id="UP000078397">
    <property type="component" value="Unassembled WGS sequence"/>
</dbReference>
<evidence type="ECO:0000313" key="1">
    <source>
        <dbReference type="EMBL" id="OAQ62389.2"/>
    </source>
</evidence>
<dbReference type="AlphaFoldDB" id="A0A179FBA6"/>
<comment type="caution">
    <text evidence="1">The sequence shown here is derived from an EMBL/GenBank/DDBJ whole genome shotgun (WGS) entry which is preliminary data.</text>
</comment>
<dbReference type="RefSeq" id="XP_018140093.2">
    <property type="nucleotide sequence ID" value="XM_018285921.2"/>
</dbReference>
<name>A0A179FBA6_METCM</name>
<keyword evidence="2" id="KW-1185">Reference proteome</keyword>
<evidence type="ECO:0000313" key="2">
    <source>
        <dbReference type="Proteomes" id="UP000078397"/>
    </source>
</evidence>